<protein>
    <recommendedName>
        <fullName evidence="2">Alpha-ketoglutarate-dependent dioxygenase AlkB-like domain-containing protein</fullName>
    </recommendedName>
</protein>
<dbReference type="PANTHER" id="PTHR31573">
    <property type="entry name" value="ALPHA-KETOGLUTARATE-DEPENDENT DIOXYGENASE ALKB HOMOLOG 2"/>
    <property type="match status" value="1"/>
</dbReference>
<dbReference type="InterPro" id="IPR032852">
    <property type="entry name" value="ALKBH2"/>
</dbReference>
<dbReference type="Pfam" id="PF13532">
    <property type="entry name" value="2OG-FeII_Oxy_2"/>
    <property type="match status" value="1"/>
</dbReference>
<feature type="compositionally biased region" description="Polar residues" evidence="1">
    <location>
        <begin position="1"/>
        <end position="14"/>
    </location>
</feature>
<dbReference type="Gene3D" id="2.60.120.590">
    <property type="entry name" value="Alpha-ketoglutarate-dependent dioxygenase AlkB-like"/>
    <property type="match status" value="1"/>
</dbReference>
<dbReference type="InterPro" id="IPR037151">
    <property type="entry name" value="AlkB-like_sf"/>
</dbReference>
<keyword evidence="4" id="KW-1185">Reference proteome</keyword>
<organism evidence="3 4">
    <name type="scientific">Neodothiora populina</name>
    <dbReference type="NCBI Taxonomy" id="2781224"/>
    <lineage>
        <taxon>Eukaryota</taxon>
        <taxon>Fungi</taxon>
        <taxon>Dikarya</taxon>
        <taxon>Ascomycota</taxon>
        <taxon>Pezizomycotina</taxon>
        <taxon>Dothideomycetes</taxon>
        <taxon>Dothideomycetidae</taxon>
        <taxon>Dothideales</taxon>
        <taxon>Dothioraceae</taxon>
        <taxon>Neodothiora</taxon>
    </lineage>
</organism>
<comment type="caution">
    <text evidence="3">The sequence shown here is derived from an EMBL/GenBank/DDBJ whole genome shotgun (WGS) entry which is preliminary data.</text>
</comment>
<dbReference type="SUPFAM" id="SSF51197">
    <property type="entry name" value="Clavaminate synthase-like"/>
    <property type="match status" value="1"/>
</dbReference>
<feature type="domain" description="Alpha-ketoglutarate-dependent dioxygenase AlkB-like" evidence="2">
    <location>
        <begin position="829"/>
        <end position="1062"/>
    </location>
</feature>
<feature type="region of interest" description="Disordered" evidence="1">
    <location>
        <begin position="937"/>
        <end position="962"/>
    </location>
</feature>
<dbReference type="EMBL" id="JBFMKM010000018">
    <property type="protein sequence ID" value="KAL1296645.1"/>
    <property type="molecule type" value="Genomic_DNA"/>
</dbReference>
<name>A0ABR3P2T1_9PEZI</name>
<accession>A0ABR3P2T1</accession>
<proteinExistence type="predicted"/>
<feature type="region of interest" description="Disordered" evidence="1">
    <location>
        <begin position="161"/>
        <end position="180"/>
    </location>
</feature>
<dbReference type="RefSeq" id="XP_069196327.1">
    <property type="nucleotide sequence ID" value="XM_069340474.1"/>
</dbReference>
<gene>
    <name evidence="3" type="ORF">AAFC00_000128</name>
</gene>
<dbReference type="Proteomes" id="UP001562354">
    <property type="component" value="Unassembled WGS sequence"/>
</dbReference>
<evidence type="ECO:0000313" key="4">
    <source>
        <dbReference type="Proteomes" id="UP001562354"/>
    </source>
</evidence>
<evidence type="ECO:0000256" key="1">
    <source>
        <dbReference type="SAM" id="MobiDB-lite"/>
    </source>
</evidence>
<dbReference type="InterPro" id="IPR027450">
    <property type="entry name" value="AlkB-like"/>
</dbReference>
<evidence type="ECO:0000259" key="2">
    <source>
        <dbReference type="Pfam" id="PF13532"/>
    </source>
</evidence>
<feature type="region of interest" description="Disordered" evidence="1">
    <location>
        <begin position="1078"/>
        <end position="1100"/>
    </location>
</feature>
<evidence type="ECO:0000313" key="3">
    <source>
        <dbReference type="EMBL" id="KAL1296645.1"/>
    </source>
</evidence>
<dbReference type="PANTHER" id="PTHR31573:SF4">
    <property type="entry name" value="FE2OG DIOXYGENASE DOMAIN-CONTAINING PROTEIN"/>
    <property type="match status" value="1"/>
</dbReference>
<feature type="region of interest" description="Disordered" evidence="1">
    <location>
        <begin position="1"/>
        <end position="27"/>
    </location>
</feature>
<dbReference type="GeneID" id="95973831"/>
<reference evidence="3 4" key="1">
    <citation type="submission" date="2024-07" db="EMBL/GenBank/DDBJ databases">
        <title>Draft sequence of the Neodothiora populina.</title>
        <authorList>
            <person name="Drown D.D."/>
            <person name="Schuette U.S."/>
            <person name="Buechlein A.B."/>
            <person name="Rusch D.R."/>
            <person name="Winton L.W."/>
            <person name="Adams G.A."/>
        </authorList>
    </citation>
    <scope>NUCLEOTIDE SEQUENCE [LARGE SCALE GENOMIC DNA]</scope>
    <source>
        <strain evidence="3 4">CPC 39397</strain>
    </source>
</reference>
<sequence length="1100" mass="122002">MVSQNTRQRSSSILPDSGRLAGSGRQLRSAAGNATASVYQSSSVMSSLMDQSFRSCIATQESAASSAPTSDLSGFDAANAFTFIPTPVAPYIAPVVTQPLIPLMTQPGPLHMVLPDGPVVTRGDFLLRRSARAIKKPIPFDEVTPKGPTDSTKTKAALKRKSLATKSDVPVQSSKKRRIDSPLPDTAIAAMPETKPGPGTTTVDEEVLHNRPVDSMLRKRRSRLVTGVATSDVISSTSTFHVEGRSLENQTRLTNIGSDTQSMNWPISSPEGALISNGQVNESPVPDFPVNTEDNGIVHGFTAVTEVNGKKPPVKMDNISHGHPSLILPPTQPTQPVSPIPIYAVEQRAEIPENHEGTMTNSNPMSIESGRSYLTEALKPSHVAILRLRPETLQDAEAKRRENEVLRSLAERLMLKTSADQKPAPLGKPIIWASDRQPLCETLPYYRAYQGACYMSQGLVRSMMFDENGQGQDFMDADVIVSRAGGGMARDKAGTMIQVKSQGENAQIRSMRNNMLHEIPIVVICGQKNMACPSNMPHRYCVLGFFKLTDMIVTMSSKANQKIILFRFEKLNSDKKGWWSPTNVEPIVPLGGLGNPQTLTCPCCGISQEHVYMTWMCLNPACRFYWKTVRGDAPKDLDIECFHPQWLKKRTRWANEDDPFDLRLSDLTCQANLDALYPHSVIRGLCCPKCGQCISRYKYEGWVCSSKGPGDKCDENESKCDFSHTPAAKSLPSCLMRDLTRVIGRGQPISYDTAQGHIKMDHKYEFSHRINRFTLPGLEDEVIVHMIANQKVLEEIRGPDAMLDAMQHEDIGLERRTLGSFGRMSAFSVNHGYPYKFVAAVESRPFEGTSWVITETRTQLNFFAKLALQDQFPDKAFNELLTFCYLEGQKIKYHDDGESGLGPTVATYSLGAPAEMKFRMKRKYYCGITMKTGEGKEIDEDEEEHAVAEDTSVETGTKGTKEVKPSKRLSGLVPYFVAERPLPYTLDFDARLKAFESLQGLSREKVDQRCRELPRELHLIGKGKGTAPPQAISIHLAHGDKIIMHGEKIQKYYEHEVEPMQGHGVRFANTCREILPNHLPPAMRPEVPPDEGTYDGSNLQ</sequence>